<dbReference type="Proteomes" id="UP000605733">
    <property type="component" value="Unassembled WGS sequence"/>
</dbReference>
<protein>
    <recommendedName>
        <fullName evidence="3">EF-hand domain-containing protein</fullName>
    </recommendedName>
</protein>
<reference evidence="2" key="1">
    <citation type="journal article" date="2019" name="Int. J. Syst. Evol. Microbiol.">
        <title>The Global Catalogue of Microorganisms (GCM) 10K type strain sequencing project: providing services to taxonomists for standard genome sequencing and annotation.</title>
        <authorList>
            <consortium name="The Broad Institute Genomics Platform"/>
            <consortium name="The Broad Institute Genome Sequencing Center for Infectious Disease"/>
            <person name="Wu L."/>
            <person name="Ma J."/>
        </authorList>
    </citation>
    <scope>NUCLEOTIDE SEQUENCE [LARGE SCALE GENOMIC DNA]</scope>
    <source>
        <strain evidence="2">CGMCC 1.15422</strain>
    </source>
</reference>
<accession>A0ABQ1WB92</accession>
<evidence type="ECO:0008006" key="3">
    <source>
        <dbReference type="Google" id="ProtNLM"/>
    </source>
</evidence>
<dbReference type="EMBL" id="BMIX01000001">
    <property type="protein sequence ID" value="GGG24386.1"/>
    <property type="molecule type" value="Genomic_DNA"/>
</dbReference>
<keyword evidence="2" id="KW-1185">Reference proteome</keyword>
<dbReference type="PROSITE" id="PS00018">
    <property type="entry name" value="EF_HAND_1"/>
    <property type="match status" value="1"/>
</dbReference>
<evidence type="ECO:0000313" key="2">
    <source>
        <dbReference type="Proteomes" id="UP000605733"/>
    </source>
</evidence>
<gene>
    <name evidence="1" type="ORF">GCM10011532_04550</name>
</gene>
<evidence type="ECO:0000313" key="1">
    <source>
        <dbReference type="EMBL" id="GGG24386.1"/>
    </source>
</evidence>
<sequence length="179" mass="20306">MVTANEILFGHKLKPEVLKCSVQEFVDKVQKISQDLLVVPDWLMLVMELETAGTFSPSITNSLGYTGLIQFGRDRAKEAGTSRNALRKMNAVDQLEYVYLALLPFAGRMNTIQDVYLAVFFPAAIGKPLGWTLHARNLPAEKVGKWNPLFDIDKDGVIQVWEIKKKLLNRIPTKYRWIA</sequence>
<dbReference type="RefSeq" id="WP_011710276.1">
    <property type="nucleotide sequence ID" value="NZ_BMIX01000001.1"/>
</dbReference>
<dbReference type="InterPro" id="IPR018247">
    <property type="entry name" value="EF_Hand_1_Ca_BS"/>
</dbReference>
<proteinExistence type="predicted"/>
<name>A0ABQ1WB92_9FLAO</name>
<organism evidence="1 2">
    <name type="scientific">Christiangramia forsetii</name>
    <dbReference type="NCBI Taxonomy" id="411153"/>
    <lineage>
        <taxon>Bacteria</taxon>
        <taxon>Pseudomonadati</taxon>
        <taxon>Bacteroidota</taxon>
        <taxon>Flavobacteriia</taxon>
        <taxon>Flavobacteriales</taxon>
        <taxon>Flavobacteriaceae</taxon>
        <taxon>Christiangramia</taxon>
    </lineage>
</organism>
<comment type="caution">
    <text evidence="1">The sequence shown here is derived from an EMBL/GenBank/DDBJ whole genome shotgun (WGS) entry which is preliminary data.</text>
</comment>